<gene>
    <name evidence="8" type="ORF">CLV34_0577</name>
</gene>
<dbReference type="OrthoDB" id="3182027at2"/>
<dbReference type="EMBL" id="PGTZ01000006">
    <property type="protein sequence ID" value="PJI94731.1"/>
    <property type="molecule type" value="Genomic_DNA"/>
</dbReference>
<evidence type="ECO:0000256" key="5">
    <source>
        <dbReference type="PROSITE-ProRule" id="PRU00520"/>
    </source>
</evidence>
<dbReference type="PANTHER" id="PTHR47268">
    <property type="entry name" value="ACYLPHOSPHATASE"/>
    <property type="match status" value="1"/>
</dbReference>
<evidence type="ECO:0000256" key="4">
    <source>
        <dbReference type="ARBA" id="ARBA00047645"/>
    </source>
</evidence>
<dbReference type="RefSeq" id="WP_100348704.1">
    <property type="nucleotide sequence ID" value="NZ_PGTZ01000006.1"/>
</dbReference>
<comment type="catalytic activity">
    <reaction evidence="4 5">
        <text>an acyl phosphate + H2O = a carboxylate + phosphate + H(+)</text>
        <dbReference type="Rhea" id="RHEA:14965"/>
        <dbReference type="ChEBI" id="CHEBI:15377"/>
        <dbReference type="ChEBI" id="CHEBI:15378"/>
        <dbReference type="ChEBI" id="CHEBI:29067"/>
        <dbReference type="ChEBI" id="CHEBI:43474"/>
        <dbReference type="ChEBI" id="CHEBI:59918"/>
        <dbReference type="EC" id="3.6.1.7"/>
    </reaction>
</comment>
<keyword evidence="9" id="KW-1185">Reference proteome</keyword>
<dbReference type="InterPro" id="IPR036046">
    <property type="entry name" value="Acylphosphatase-like_dom_sf"/>
</dbReference>
<keyword evidence="5" id="KW-0378">Hydrolase</keyword>
<dbReference type="PROSITE" id="PS51160">
    <property type="entry name" value="ACYLPHOSPHATASE_3"/>
    <property type="match status" value="1"/>
</dbReference>
<dbReference type="PANTHER" id="PTHR47268:SF4">
    <property type="entry name" value="ACYLPHOSPHATASE"/>
    <property type="match status" value="1"/>
</dbReference>
<dbReference type="SUPFAM" id="SSF54975">
    <property type="entry name" value="Acylphosphatase/BLUF domain-like"/>
    <property type="match status" value="1"/>
</dbReference>
<accession>A0A2M8WUW4</accession>
<feature type="active site" evidence="5">
    <location>
        <position position="26"/>
    </location>
</feature>
<protein>
    <recommendedName>
        <fullName evidence="3 5">acylphosphatase</fullName>
        <ecNumber evidence="2 5">3.6.1.7</ecNumber>
    </recommendedName>
</protein>
<sequence>MGEHEGGADGPLVAVVHGHVQGVGFRWTTGREMERLGVDGTAENLPDGTVRVTARGPADALDRLVAWLRGDGTPGDVDRVDVERPGITGG</sequence>
<evidence type="ECO:0000256" key="2">
    <source>
        <dbReference type="ARBA" id="ARBA00012150"/>
    </source>
</evidence>
<dbReference type="Pfam" id="PF00708">
    <property type="entry name" value="Acylphosphatase"/>
    <property type="match status" value="1"/>
</dbReference>
<dbReference type="InterPro" id="IPR001792">
    <property type="entry name" value="Acylphosphatase-like_dom"/>
</dbReference>
<evidence type="ECO:0000259" key="7">
    <source>
        <dbReference type="PROSITE" id="PS51160"/>
    </source>
</evidence>
<dbReference type="AlphaFoldDB" id="A0A2M8WUW4"/>
<organism evidence="8 9">
    <name type="scientific">Luteimicrobium subarcticum</name>
    <dbReference type="NCBI Taxonomy" id="620910"/>
    <lineage>
        <taxon>Bacteria</taxon>
        <taxon>Bacillati</taxon>
        <taxon>Actinomycetota</taxon>
        <taxon>Actinomycetes</taxon>
        <taxon>Micrococcales</taxon>
        <taxon>Luteimicrobium</taxon>
    </lineage>
</organism>
<comment type="caution">
    <text evidence="8">The sequence shown here is derived from an EMBL/GenBank/DDBJ whole genome shotgun (WGS) entry which is preliminary data.</text>
</comment>
<feature type="active site" evidence="5">
    <location>
        <position position="44"/>
    </location>
</feature>
<dbReference type="Gene3D" id="3.30.70.100">
    <property type="match status" value="1"/>
</dbReference>
<dbReference type="Proteomes" id="UP000231586">
    <property type="component" value="Unassembled WGS sequence"/>
</dbReference>
<dbReference type="InterPro" id="IPR020456">
    <property type="entry name" value="Acylphosphatase"/>
</dbReference>
<evidence type="ECO:0000256" key="3">
    <source>
        <dbReference type="ARBA" id="ARBA00015991"/>
    </source>
</evidence>
<dbReference type="EC" id="3.6.1.7" evidence="2 5"/>
<evidence type="ECO:0000313" key="9">
    <source>
        <dbReference type="Proteomes" id="UP000231586"/>
    </source>
</evidence>
<name>A0A2M8WUW4_9MICO</name>
<dbReference type="InterPro" id="IPR017968">
    <property type="entry name" value="Acylphosphatase_CS"/>
</dbReference>
<evidence type="ECO:0000256" key="1">
    <source>
        <dbReference type="ARBA" id="ARBA00005614"/>
    </source>
</evidence>
<proteinExistence type="inferred from homology"/>
<dbReference type="PROSITE" id="PS00150">
    <property type="entry name" value="ACYLPHOSPHATASE_1"/>
    <property type="match status" value="1"/>
</dbReference>
<reference evidence="8 9" key="1">
    <citation type="submission" date="2017-11" db="EMBL/GenBank/DDBJ databases">
        <title>Genomic Encyclopedia of Archaeal and Bacterial Type Strains, Phase II (KMG-II): From Individual Species to Whole Genera.</title>
        <authorList>
            <person name="Goeker M."/>
        </authorList>
    </citation>
    <scope>NUCLEOTIDE SEQUENCE [LARGE SCALE GENOMIC DNA]</scope>
    <source>
        <strain evidence="8 9">DSM 22413</strain>
    </source>
</reference>
<feature type="domain" description="Acylphosphatase-like" evidence="7">
    <location>
        <begin position="11"/>
        <end position="90"/>
    </location>
</feature>
<evidence type="ECO:0000256" key="6">
    <source>
        <dbReference type="RuleBase" id="RU004168"/>
    </source>
</evidence>
<evidence type="ECO:0000313" key="8">
    <source>
        <dbReference type="EMBL" id="PJI94731.1"/>
    </source>
</evidence>
<dbReference type="GO" id="GO:0003998">
    <property type="term" value="F:acylphosphatase activity"/>
    <property type="evidence" value="ECO:0007669"/>
    <property type="project" value="UniProtKB-EC"/>
</dbReference>
<comment type="similarity">
    <text evidence="1 6">Belongs to the acylphosphatase family.</text>
</comment>